<evidence type="ECO:0000313" key="1">
    <source>
        <dbReference type="EMBL" id="QJA83223.1"/>
    </source>
</evidence>
<proteinExistence type="predicted"/>
<dbReference type="EMBL" id="MT142506">
    <property type="protein sequence ID" value="QJA83223.1"/>
    <property type="molecule type" value="Genomic_DNA"/>
</dbReference>
<name>A0A6M3KME0_9ZZZZ</name>
<sequence>MGWQRNRGAFTPSLDGLRGTFYETFGVAFGGLVPAQSYGGTVVDGTFTAGSTTPDTVYVGCSPTYSMPTDHSGTAEYVTGQCFIPTNWDMTSNFQGIVWFAQASAETLGEKFVWNLQHNFGGDGDTLGSYAEAVGTTTLTGEGTVQYTIWHTAMTVPYRNALGTAERGGWLNFKLHRRILGTTGEGLLMGVQFGYWGTSYASGVPSGTLESKKLPSLRVAH</sequence>
<protein>
    <submittedName>
        <fullName evidence="1">Uncharacterized protein</fullName>
    </submittedName>
</protein>
<accession>A0A6M3KME0</accession>
<gene>
    <name evidence="1" type="ORF">MM415A00305_0021</name>
</gene>
<reference evidence="1" key="1">
    <citation type="submission" date="2020-03" db="EMBL/GenBank/DDBJ databases">
        <title>The deep terrestrial virosphere.</title>
        <authorList>
            <person name="Holmfeldt K."/>
            <person name="Nilsson E."/>
            <person name="Simone D."/>
            <person name="Lopez-Fernandez M."/>
            <person name="Wu X."/>
            <person name="de Brujin I."/>
            <person name="Lundin D."/>
            <person name="Andersson A."/>
            <person name="Bertilsson S."/>
            <person name="Dopson M."/>
        </authorList>
    </citation>
    <scope>NUCLEOTIDE SEQUENCE</scope>
    <source>
        <strain evidence="1">MM415A00305</strain>
    </source>
</reference>
<organism evidence="1">
    <name type="scientific">viral metagenome</name>
    <dbReference type="NCBI Taxonomy" id="1070528"/>
    <lineage>
        <taxon>unclassified sequences</taxon>
        <taxon>metagenomes</taxon>
        <taxon>organismal metagenomes</taxon>
    </lineage>
</organism>
<dbReference type="AlphaFoldDB" id="A0A6M3KME0"/>